<evidence type="ECO:0008006" key="5">
    <source>
        <dbReference type="Google" id="ProtNLM"/>
    </source>
</evidence>
<sequence>MPENFEIIRARIKDDAAVLIDRLLRTKQKNIVLVLPKNSIIAINPDSLKILKQESESVGKILFIDTENQMIKSSAEILGINNAETGFPIGNPVSAVSKSDVKMKQMMDIVPPSKPIIYETYNPPEVPDNNSDLEKNLENFYSDSNKKNVKNYFFTKKTVISFKFLVFIFIFLGIALLFSALYLALPKANIQISLKKMPIKAVLPVAVSKNIGTPNLSGNIIPGQYFSLSKSGSKIINTQDVKKETLLKSGGTIFIYNAYSSAPQKLVAQTRFETKEGKIFRIQNAIIVPGAKMVAGKLTPSSIKAEVMADAFGEEYNIGPSYFTIPGFKESPKYAGFYAKSVEPMIGKKINTEEFSKDELEKAKKELQNELAEELKNETLSTLKDSSDLKIIDGASNVRIDELQFLPPKIIMKITWQTMLFREKDLKFLVENFISSKYQGLDNLNFNDIIQYPKASKVDFKKGELFFTLDIDKENPLSVDLNALKKELSGRDENEIRSLISEKSFISSATISLWPFWVKHAPGNLNKIEIILDNK</sequence>
<evidence type="ECO:0000256" key="2">
    <source>
        <dbReference type="SAM" id="Phobius"/>
    </source>
</evidence>
<feature type="coiled-coil region" evidence="1">
    <location>
        <begin position="350"/>
        <end position="377"/>
    </location>
</feature>
<evidence type="ECO:0000313" key="4">
    <source>
        <dbReference type="Proteomes" id="UP000033986"/>
    </source>
</evidence>
<name>A0A0G0Z6Q2_9BACT</name>
<keyword evidence="2" id="KW-0472">Membrane</keyword>
<keyword evidence="2" id="KW-1133">Transmembrane helix</keyword>
<protein>
    <recommendedName>
        <fullName evidence="5">Baseplate protein J-like domain-containing protein</fullName>
    </recommendedName>
</protein>
<organism evidence="3 4">
    <name type="scientific">Candidatus Azambacteria bacterium GW2011_GWB1_42_17</name>
    <dbReference type="NCBI Taxonomy" id="1618615"/>
    <lineage>
        <taxon>Bacteria</taxon>
        <taxon>Candidatus Azamiibacteriota</taxon>
    </lineage>
</organism>
<keyword evidence="2" id="KW-0812">Transmembrane</keyword>
<evidence type="ECO:0000313" key="3">
    <source>
        <dbReference type="EMBL" id="KKS44365.1"/>
    </source>
</evidence>
<dbReference type="EMBL" id="LCDB01000009">
    <property type="protein sequence ID" value="KKS44365.1"/>
    <property type="molecule type" value="Genomic_DNA"/>
</dbReference>
<accession>A0A0G0Z6Q2</accession>
<comment type="caution">
    <text evidence="3">The sequence shown here is derived from an EMBL/GenBank/DDBJ whole genome shotgun (WGS) entry which is preliminary data.</text>
</comment>
<proteinExistence type="predicted"/>
<dbReference type="Proteomes" id="UP000033986">
    <property type="component" value="Unassembled WGS sequence"/>
</dbReference>
<reference evidence="3 4" key="1">
    <citation type="journal article" date="2015" name="Nature">
        <title>rRNA introns, odd ribosomes, and small enigmatic genomes across a large radiation of phyla.</title>
        <authorList>
            <person name="Brown C.T."/>
            <person name="Hug L.A."/>
            <person name="Thomas B.C."/>
            <person name="Sharon I."/>
            <person name="Castelle C.J."/>
            <person name="Singh A."/>
            <person name="Wilkins M.J."/>
            <person name="Williams K.H."/>
            <person name="Banfield J.F."/>
        </authorList>
    </citation>
    <scope>NUCLEOTIDE SEQUENCE [LARGE SCALE GENOMIC DNA]</scope>
</reference>
<evidence type="ECO:0000256" key="1">
    <source>
        <dbReference type="SAM" id="Coils"/>
    </source>
</evidence>
<feature type="transmembrane region" description="Helical" evidence="2">
    <location>
        <begin position="164"/>
        <end position="185"/>
    </location>
</feature>
<dbReference type="AlphaFoldDB" id="A0A0G0Z6Q2"/>
<gene>
    <name evidence="3" type="ORF">UV07_C0009G0024</name>
</gene>
<keyword evidence="1" id="KW-0175">Coiled coil</keyword>